<dbReference type="EMBL" id="JBEPMK010000003">
    <property type="protein sequence ID" value="MET3644242.1"/>
    <property type="molecule type" value="Genomic_DNA"/>
</dbReference>
<dbReference type="RefSeq" id="WP_354280508.1">
    <property type="nucleotide sequence ID" value="NZ_JBEPMK010000003.1"/>
</dbReference>
<dbReference type="PANTHER" id="PTHR34382">
    <property type="entry name" value="PTS SYSTEM N,N'-DIACETYLCHITOBIOSE-SPECIFIC EIIA COMPONENT"/>
    <property type="match status" value="1"/>
</dbReference>
<keyword evidence="2" id="KW-0762">Sugar transport</keyword>
<evidence type="ECO:0000313" key="7">
    <source>
        <dbReference type="Proteomes" id="UP001549055"/>
    </source>
</evidence>
<dbReference type="InterPro" id="IPR003188">
    <property type="entry name" value="PTS_IIA_lac/cel"/>
</dbReference>
<evidence type="ECO:0000256" key="2">
    <source>
        <dbReference type="ARBA" id="ARBA00022597"/>
    </source>
</evidence>
<dbReference type="PIRSF" id="PIRSF000699">
    <property type="entry name" value="PTS_IILac_III"/>
    <property type="match status" value="1"/>
</dbReference>
<protein>
    <submittedName>
        <fullName evidence="6">PTS system cellobiose-specific IIA component</fullName>
    </submittedName>
</protein>
<evidence type="ECO:0000256" key="1">
    <source>
        <dbReference type="ARBA" id="ARBA00022448"/>
    </source>
</evidence>
<accession>A0ABV2JK05</accession>
<dbReference type="Gene3D" id="1.20.58.80">
    <property type="entry name" value="Phosphotransferase system, lactose/cellobiose-type IIA subunit"/>
    <property type="match status" value="1"/>
</dbReference>
<feature type="modified residue" description="Phosphohistidine; by HPr" evidence="5">
    <location>
        <position position="76"/>
    </location>
</feature>
<evidence type="ECO:0000313" key="6">
    <source>
        <dbReference type="EMBL" id="MET3644242.1"/>
    </source>
</evidence>
<comment type="caution">
    <text evidence="6">The sequence shown here is derived from an EMBL/GenBank/DDBJ whole genome shotgun (WGS) entry which is preliminary data.</text>
</comment>
<evidence type="ECO:0000256" key="3">
    <source>
        <dbReference type="ARBA" id="ARBA00022679"/>
    </source>
</evidence>
<dbReference type="SUPFAM" id="SSF46973">
    <property type="entry name" value="Enzyme IIa from lactose specific PTS, IIa-lac"/>
    <property type="match status" value="1"/>
</dbReference>
<dbReference type="CDD" id="cd00215">
    <property type="entry name" value="PTS_IIA_lac"/>
    <property type="match status" value="1"/>
</dbReference>
<keyword evidence="1" id="KW-0813">Transport</keyword>
<evidence type="ECO:0000256" key="5">
    <source>
        <dbReference type="PROSITE-ProRule" id="PRU00418"/>
    </source>
</evidence>
<dbReference type="Proteomes" id="UP001549055">
    <property type="component" value="Unassembled WGS sequence"/>
</dbReference>
<dbReference type="Pfam" id="PF02255">
    <property type="entry name" value="PTS_IIA"/>
    <property type="match status" value="1"/>
</dbReference>
<reference evidence="6 7" key="1">
    <citation type="submission" date="2024-06" db="EMBL/GenBank/DDBJ databases">
        <title>Genomic Encyclopedia of Type Strains, Phase IV (KMG-IV): sequencing the most valuable type-strain genomes for metagenomic binning, comparative biology and taxonomic classification.</title>
        <authorList>
            <person name="Goeker M."/>
        </authorList>
    </citation>
    <scope>NUCLEOTIDE SEQUENCE [LARGE SCALE GENOMIC DNA]</scope>
    <source>
        <strain evidence="6 7">DSM 15349</strain>
    </source>
</reference>
<dbReference type="PANTHER" id="PTHR34382:SF7">
    <property type="entry name" value="PTS SYSTEM N,N'-DIACETYLCHITOBIOSE-SPECIFIC EIIA COMPONENT"/>
    <property type="match status" value="1"/>
</dbReference>
<organism evidence="6 7">
    <name type="scientific">Streptococcus gallinaceus</name>
    <dbReference type="NCBI Taxonomy" id="165758"/>
    <lineage>
        <taxon>Bacteria</taxon>
        <taxon>Bacillati</taxon>
        <taxon>Bacillota</taxon>
        <taxon>Bacilli</taxon>
        <taxon>Lactobacillales</taxon>
        <taxon>Streptococcaceae</taxon>
        <taxon>Streptococcus</taxon>
    </lineage>
</organism>
<dbReference type="PROSITE" id="PS51095">
    <property type="entry name" value="PTS_EIIA_TYPE_3"/>
    <property type="match status" value="1"/>
</dbReference>
<gene>
    <name evidence="6" type="ORF">ABID27_000866</name>
</gene>
<sequence>MDQQLEVIMPLIIYGGDAKSSAMEAIQFAKKGEWEEADRKLKEAKDSLIQAHHSQTELLTNEARGETTTLSLLMVHAQDHLMTSITFVDLATEIIELYRSRVP</sequence>
<evidence type="ECO:0000256" key="4">
    <source>
        <dbReference type="ARBA" id="ARBA00022683"/>
    </source>
</evidence>
<keyword evidence="4" id="KW-0598">Phosphotransferase system</keyword>
<keyword evidence="3" id="KW-0808">Transferase</keyword>
<name>A0ABV2JK05_9STRE</name>
<dbReference type="InterPro" id="IPR036542">
    <property type="entry name" value="PTS_IIA_lac/cel_sf"/>
</dbReference>
<keyword evidence="7" id="KW-1185">Reference proteome</keyword>
<proteinExistence type="predicted"/>